<dbReference type="Proteomes" id="UP000000674">
    <property type="component" value="Chromosome"/>
</dbReference>
<evidence type="ECO:0000256" key="3">
    <source>
        <dbReference type="ARBA" id="ARBA00022630"/>
    </source>
</evidence>
<evidence type="ECO:0000256" key="4">
    <source>
        <dbReference type="ARBA" id="ARBA00022643"/>
    </source>
</evidence>
<keyword evidence="4" id="KW-0288">FMN</keyword>
<comment type="similarity">
    <text evidence="5">Belongs to the SsuE family. Isf subfamily.</text>
</comment>
<dbReference type="Gene3D" id="3.40.50.360">
    <property type="match status" value="1"/>
</dbReference>
<dbReference type="Pfam" id="PF03358">
    <property type="entry name" value="FMN_red"/>
    <property type="match status" value="1"/>
</dbReference>
<dbReference type="STRING" id="349307.Mthe_0755"/>
<keyword evidence="8" id="KW-1185">Reference proteome</keyword>
<accession>A0B771</accession>
<evidence type="ECO:0000256" key="1">
    <source>
        <dbReference type="ARBA" id="ARBA00001917"/>
    </source>
</evidence>
<protein>
    <submittedName>
        <fullName evidence="7">NADPH-dependent FMN reductase</fullName>
    </submittedName>
</protein>
<keyword evidence="3" id="KW-0285">Flavoprotein</keyword>
<gene>
    <name evidence="7" type="ordered locus">Mthe_0755</name>
</gene>
<dbReference type="SUPFAM" id="SSF52218">
    <property type="entry name" value="Flavoproteins"/>
    <property type="match status" value="1"/>
</dbReference>
<dbReference type="InterPro" id="IPR029039">
    <property type="entry name" value="Flavoprotein-like_sf"/>
</dbReference>
<dbReference type="HOGENOM" id="CLU_050993_3_0_2"/>
<comment type="cofactor">
    <cofactor evidence="2">
        <name>[4Fe-4S] cluster</name>
        <dbReference type="ChEBI" id="CHEBI:49883"/>
    </cofactor>
</comment>
<evidence type="ECO:0000313" key="7">
    <source>
        <dbReference type="EMBL" id="ABK14545.1"/>
    </source>
</evidence>
<comment type="cofactor">
    <cofactor evidence="1">
        <name>FMN</name>
        <dbReference type="ChEBI" id="CHEBI:58210"/>
    </cofactor>
</comment>
<name>A0B771_METTP</name>
<dbReference type="KEGG" id="mtp:Mthe_0755"/>
<feature type="domain" description="NADPH-dependent FMN reductase-like" evidence="6">
    <location>
        <begin position="12"/>
        <end position="164"/>
    </location>
</feature>
<sequence length="213" mass="23721">MKYDAVLIDIMILGISGSPRNRATEHVLSRALEMLRESGFETELFTVRGKNIGFCRHCDYCLKNKTCAIKDDMYELYPLLKNARGLIFATPVYNGGVSAQTKAVMDRCRALVAADFDFFRGKVGMAIAVGGDRIGGQEAAIYQIITFYILNGVIPVGGGSFGANLGATFWSRDTLEDVQKDEEGFRSLRKTVRRFASLLRDFEELPARRAAQR</sequence>
<dbReference type="InterPro" id="IPR051796">
    <property type="entry name" value="ISF_SsuE-like"/>
</dbReference>
<reference evidence="7 8" key="1">
    <citation type="submission" date="2006-10" db="EMBL/GenBank/DDBJ databases">
        <title>Complete sequence of Methanosaeta thermophila PT.</title>
        <authorList>
            <consortium name="US DOE Joint Genome Institute"/>
            <person name="Copeland A."/>
            <person name="Lucas S."/>
            <person name="Lapidus A."/>
            <person name="Barry K."/>
            <person name="Detter J.C."/>
            <person name="Glavina del Rio T."/>
            <person name="Hammon N."/>
            <person name="Israni S."/>
            <person name="Pitluck S."/>
            <person name="Chain P."/>
            <person name="Malfatti S."/>
            <person name="Shin M."/>
            <person name="Vergez L."/>
            <person name="Schmutz J."/>
            <person name="Larimer F."/>
            <person name="Land M."/>
            <person name="Hauser L."/>
            <person name="Kyrpides N."/>
            <person name="Kim E."/>
            <person name="Smith K.S."/>
            <person name="Ingram-Smith C."/>
            <person name="Richardson P."/>
        </authorList>
    </citation>
    <scope>NUCLEOTIDE SEQUENCE [LARGE SCALE GENOMIC DNA]</scope>
    <source>
        <strain evidence="8">DSM 6194 / JCM 14653 / NBRC 101360 / PT</strain>
    </source>
</reference>
<dbReference type="InterPro" id="IPR005025">
    <property type="entry name" value="FMN_Rdtase-like_dom"/>
</dbReference>
<dbReference type="PANTHER" id="PTHR43278">
    <property type="entry name" value="NAD(P)H-DEPENDENT FMN-CONTAINING OXIDOREDUCTASE YWQN-RELATED"/>
    <property type="match status" value="1"/>
</dbReference>
<proteinExistence type="inferred from homology"/>
<evidence type="ECO:0000256" key="5">
    <source>
        <dbReference type="ARBA" id="ARBA00038292"/>
    </source>
</evidence>
<organism evidence="7 8">
    <name type="scientific">Methanothrix thermoacetophila (strain DSM 6194 / JCM 14653 / NBRC 101360 / PT)</name>
    <name type="common">Methanosaeta thermophila</name>
    <dbReference type="NCBI Taxonomy" id="349307"/>
    <lineage>
        <taxon>Archaea</taxon>
        <taxon>Methanobacteriati</taxon>
        <taxon>Methanobacteriota</taxon>
        <taxon>Stenosarchaea group</taxon>
        <taxon>Methanomicrobia</taxon>
        <taxon>Methanotrichales</taxon>
        <taxon>Methanotrichaceae</taxon>
        <taxon>Methanothrix</taxon>
    </lineage>
</organism>
<evidence type="ECO:0000313" key="8">
    <source>
        <dbReference type="Proteomes" id="UP000000674"/>
    </source>
</evidence>
<dbReference type="GO" id="GO:0016491">
    <property type="term" value="F:oxidoreductase activity"/>
    <property type="evidence" value="ECO:0007669"/>
    <property type="project" value="InterPro"/>
</dbReference>
<dbReference type="AlphaFoldDB" id="A0B771"/>
<evidence type="ECO:0000259" key="6">
    <source>
        <dbReference type="Pfam" id="PF03358"/>
    </source>
</evidence>
<evidence type="ECO:0000256" key="2">
    <source>
        <dbReference type="ARBA" id="ARBA00001966"/>
    </source>
</evidence>
<dbReference type="PANTHER" id="PTHR43278:SF3">
    <property type="entry name" value="IRON-SULFUR FLAVOPROTEIN MJ0731"/>
    <property type="match status" value="1"/>
</dbReference>
<dbReference type="EMBL" id="CP000477">
    <property type="protein sequence ID" value="ABK14545.1"/>
    <property type="molecule type" value="Genomic_DNA"/>
</dbReference>